<evidence type="ECO:0000313" key="3">
    <source>
        <dbReference type="Proteomes" id="UP000268535"/>
    </source>
</evidence>
<feature type="region of interest" description="Disordered" evidence="1">
    <location>
        <begin position="132"/>
        <end position="162"/>
    </location>
</feature>
<evidence type="ECO:0000313" key="2">
    <source>
        <dbReference type="EMBL" id="RKO95595.1"/>
    </source>
</evidence>
<feature type="region of interest" description="Disordered" evidence="1">
    <location>
        <begin position="41"/>
        <end position="95"/>
    </location>
</feature>
<organism evidence="2 3">
    <name type="scientific">Caulochytrium protostelioides</name>
    <dbReference type="NCBI Taxonomy" id="1555241"/>
    <lineage>
        <taxon>Eukaryota</taxon>
        <taxon>Fungi</taxon>
        <taxon>Fungi incertae sedis</taxon>
        <taxon>Chytridiomycota</taxon>
        <taxon>Chytridiomycota incertae sedis</taxon>
        <taxon>Chytridiomycetes</taxon>
        <taxon>Caulochytriales</taxon>
        <taxon>Caulochytriaceae</taxon>
        <taxon>Caulochytrium</taxon>
    </lineage>
</organism>
<name>A0A4P9WT53_9FUNG</name>
<feature type="compositionally biased region" description="Basic and acidic residues" evidence="1">
    <location>
        <begin position="141"/>
        <end position="162"/>
    </location>
</feature>
<dbReference type="AlphaFoldDB" id="A0A4P9WT53"/>
<gene>
    <name evidence="2" type="ORF">CAUPRSCDRAFT_12707</name>
</gene>
<feature type="compositionally biased region" description="Basic residues" evidence="1">
    <location>
        <begin position="47"/>
        <end position="65"/>
    </location>
</feature>
<sequence length="162" mass="17716">MARRPRLRRASTTALAPTVPRRLRIRLAMPSVRIAERRLAEREARGCRRRPGHRPRGRLRGRPRGAIKTTQQPSLPSRRGTATRSQRRRGADPGVRAVAGLRAADTALGRRCAGVAVRLDASHRSIRPAAVLLGGGGAYDPSRRADRGIRPRIARDRVGPGG</sequence>
<reference evidence="3" key="1">
    <citation type="journal article" date="2018" name="Nat. Microbiol.">
        <title>Leveraging single-cell genomics to expand the fungal tree of life.</title>
        <authorList>
            <person name="Ahrendt S.R."/>
            <person name="Quandt C.A."/>
            <person name="Ciobanu D."/>
            <person name="Clum A."/>
            <person name="Salamov A."/>
            <person name="Andreopoulos B."/>
            <person name="Cheng J.F."/>
            <person name="Woyke T."/>
            <person name="Pelin A."/>
            <person name="Henrissat B."/>
            <person name="Reynolds N.K."/>
            <person name="Benny G.L."/>
            <person name="Smith M.E."/>
            <person name="James T.Y."/>
            <person name="Grigoriev I.V."/>
        </authorList>
    </citation>
    <scope>NUCLEOTIDE SEQUENCE [LARGE SCALE GENOMIC DNA]</scope>
    <source>
        <strain evidence="3">ATCC 52028</strain>
    </source>
</reference>
<protein>
    <submittedName>
        <fullName evidence="2">Uncharacterized protein</fullName>
    </submittedName>
</protein>
<proteinExistence type="predicted"/>
<dbReference type="EMBL" id="ML011328">
    <property type="protein sequence ID" value="RKO95595.1"/>
    <property type="molecule type" value="Genomic_DNA"/>
</dbReference>
<accession>A0A4P9WT53</accession>
<evidence type="ECO:0000256" key="1">
    <source>
        <dbReference type="SAM" id="MobiDB-lite"/>
    </source>
</evidence>
<dbReference type="Proteomes" id="UP000268535">
    <property type="component" value="Unassembled WGS sequence"/>
</dbReference>